<evidence type="ECO:0000313" key="2">
    <source>
        <dbReference type="Proteomes" id="UP000800097"/>
    </source>
</evidence>
<dbReference type="Proteomes" id="UP000800097">
    <property type="component" value="Unassembled WGS sequence"/>
</dbReference>
<proteinExistence type="predicted"/>
<organism evidence="1 2">
    <name type="scientific">Westerdykella ornata</name>
    <dbReference type="NCBI Taxonomy" id="318751"/>
    <lineage>
        <taxon>Eukaryota</taxon>
        <taxon>Fungi</taxon>
        <taxon>Dikarya</taxon>
        <taxon>Ascomycota</taxon>
        <taxon>Pezizomycotina</taxon>
        <taxon>Dothideomycetes</taxon>
        <taxon>Pleosporomycetidae</taxon>
        <taxon>Pleosporales</taxon>
        <taxon>Sporormiaceae</taxon>
        <taxon>Westerdykella</taxon>
    </lineage>
</organism>
<sequence length="170" mass="19353">MSNGCGFPMHTKAQTIPCSRFLIHQHTTISKVNCCNCPKITRSRRAISGRQLCPFRLKRSLRGSEACHQGTVRLSAQMLKMLESQSPFLALFLANRGAKQQNGWRERELDGCMYIWEGRGRLRMFPLASSRQGNVQGFLLLFRFPCCFGLSPFLPFLWKSLEYSAALKST</sequence>
<reference evidence="1" key="1">
    <citation type="journal article" date="2020" name="Stud. Mycol.">
        <title>101 Dothideomycetes genomes: a test case for predicting lifestyles and emergence of pathogens.</title>
        <authorList>
            <person name="Haridas S."/>
            <person name="Albert R."/>
            <person name="Binder M."/>
            <person name="Bloem J."/>
            <person name="Labutti K."/>
            <person name="Salamov A."/>
            <person name="Andreopoulos B."/>
            <person name="Baker S."/>
            <person name="Barry K."/>
            <person name="Bills G."/>
            <person name="Bluhm B."/>
            <person name="Cannon C."/>
            <person name="Castanera R."/>
            <person name="Culley D."/>
            <person name="Daum C."/>
            <person name="Ezra D."/>
            <person name="Gonzalez J."/>
            <person name="Henrissat B."/>
            <person name="Kuo A."/>
            <person name="Liang C."/>
            <person name="Lipzen A."/>
            <person name="Lutzoni F."/>
            <person name="Magnuson J."/>
            <person name="Mondo S."/>
            <person name="Nolan M."/>
            <person name="Ohm R."/>
            <person name="Pangilinan J."/>
            <person name="Park H.-J."/>
            <person name="Ramirez L."/>
            <person name="Alfaro M."/>
            <person name="Sun H."/>
            <person name="Tritt A."/>
            <person name="Yoshinaga Y."/>
            <person name="Zwiers L.-H."/>
            <person name="Turgeon B."/>
            <person name="Goodwin S."/>
            <person name="Spatafora J."/>
            <person name="Crous P."/>
            <person name="Grigoriev I."/>
        </authorList>
    </citation>
    <scope>NUCLEOTIDE SEQUENCE</scope>
    <source>
        <strain evidence="1">CBS 379.55</strain>
    </source>
</reference>
<name>A0A6A6JF53_WESOR</name>
<protein>
    <submittedName>
        <fullName evidence="1">Uncharacterized protein</fullName>
    </submittedName>
</protein>
<keyword evidence="2" id="KW-1185">Reference proteome</keyword>
<dbReference type="GeneID" id="54556403"/>
<dbReference type="AlphaFoldDB" id="A0A6A6JF53"/>
<evidence type="ECO:0000313" key="1">
    <source>
        <dbReference type="EMBL" id="KAF2274618.1"/>
    </source>
</evidence>
<accession>A0A6A6JF53</accession>
<gene>
    <name evidence="1" type="ORF">EI97DRAFT_94622</name>
</gene>
<dbReference type="EMBL" id="ML986501">
    <property type="protein sequence ID" value="KAF2274618.1"/>
    <property type="molecule type" value="Genomic_DNA"/>
</dbReference>
<dbReference type="RefSeq" id="XP_033652157.1">
    <property type="nucleotide sequence ID" value="XM_033803228.1"/>
</dbReference>